<organism evidence="10 11">
    <name type="scientific">Candidatus Nomurabacteria bacterium GW2011_GWA1_46_11</name>
    <dbReference type="NCBI Taxonomy" id="1618732"/>
    <lineage>
        <taxon>Bacteria</taxon>
        <taxon>Candidatus Nomuraibacteriota</taxon>
    </lineage>
</organism>
<evidence type="ECO:0000256" key="2">
    <source>
        <dbReference type="ARBA" id="ARBA00022490"/>
    </source>
</evidence>
<keyword evidence="1 7" id="KW-0806">Transcription termination</keyword>
<dbReference type="GO" id="GO:0003723">
    <property type="term" value="F:RNA binding"/>
    <property type="evidence" value="ECO:0007669"/>
    <property type="project" value="UniProtKB-UniRule"/>
</dbReference>
<gene>
    <name evidence="7" type="primary">nusA</name>
    <name evidence="10" type="ORF">UX31_C0023G0003</name>
</gene>
<keyword evidence="5 7" id="KW-0805">Transcription regulation</keyword>
<dbReference type="SUPFAM" id="SSF50249">
    <property type="entry name" value="Nucleic acid-binding proteins"/>
    <property type="match status" value="1"/>
</dbReference>
<dbReference type="CDD" id="cd04455">
    <property type="entry name" value="S1_NusA"/>
    <property type="match status" value="1"/>
</dbReference>
<dbReference type="PATRIC" id="fig|1618732.3.peg.750"/>
<dbReference type="HAMAP" id="MF_00945_B">
    <property type="entry name" value="NusA_B"/>
    <property type="match status" value="1"/>
</dbReference>
<evidence type="ECO:0000256" key="4">
    <source>
        <dbReference type="ARBA" id="ARBA00022884"/>
    </source>
</evidence>
<dbReference type="GO" id="GO:0031564">
    <property type="term" value="P:transcription antitermination"/>
    <property type="evidence" value="ECO:0007669"/>
    <property type="project" value="UniProtKB-UniRule"/>
</dbReference>
<dbReference type="Pfam" id="PF13184">
    <property type="entry name" value="KH_NusA_1st"/>
    <property type="match status" value="1"/>
</dbReference>
<dbReference type="Gene3D" id="3.30.300.20">
    <property type="match status" value="2"/>
</dbReference>
<dbReference type="SMART" id="SM00316">
    <property type="entry name" value="S1"/>
    <property type="match status" value="1"/>
</dbReference>
<comment type="similarity">
    <text evidence="7">Belongs to the NusA family.</text>
</comment>
<evidence type="ECO:0000256" key="7">
    <source>
        <dbReference type="HAMAP-Rule" id="MF_00945"/>
    </source>
</evidence>
<comment type="caution">
    <text evidence="10">The sequence shown here is derived from an EMBL/GenBank/DDBJ whole genome shotgun (WGS) entry which is preliminary data.</text>
</comment>
<dbReference type="FunFam" id="3.30.300.20:FF:000005">
    <property type="entry name" value="Transcription termination/antitermination protein NusA"/>
    <property type="match status" value="1"/>
</dbReference>
<dbReference type="InterPro" id="IPR036555">
    <property type="entry name" value="NusA_N_sf"/>
</dbReference>
<dbReference type="InterPro" id="IPR030842">
    <property type="entry name" value="TF_NusA_bacterial"/>
</dbReference>
<protein>
    <recommendedName>
        <fullName evidence="7">Transcription termination/antitermination protein NusA</fullName>
    </recommendedName>
</protein>
<comment type="subunit">
    <text evidence="7">Monomer. Binds directly to the core enzyme of the DNA-dependent RNA polymerase and to nascent RNA.</text>
</comment>
<dbReference type="InterPro" id="IPR058582">
    <property type="entry name" value="KH_NusA_2nd"/>
</dbReference>
<dbReference type="InterPro" id="IPR012340">
    <property type="entry name" value="NA-bd_OB-fold"/>
</dbReference>
<dbReference type="PANTHER" id="PTHR22648:SF0">
    <property type="entry name" value="TRANSCRIPTION TERMINATION_ANTITERMINATION PROTEIN NUSA"/>
    <property type="match status" value="1"/>
</dbReference>
<feature type="domain" description="S1 motif" evidence="9">
    <location>
        <begin position="167"/>
        <end position="233"/>
    </location>
</feature>
<dbReference type="Gene3D" id="3.30.1480.10">
    <property type="entry name" value="NusA, N-terminal domain"/>
    <property type="match status" value="1"/>
</dbReference>
<dbReference type="InterPro" id="IPR004087">
    <property type="entry name" value="KH_dom"/>
</dbReference>
<dbReference type="Pfam" id="PF00575">
    <property type="entry name" value="S1"/>
    <property type="match status" value="1"/>
</dbReference>
<dbReference type="EMBL" id="LCLS01000023">
    <property type="protein sequence ID" value="KKU20996.1"/>
    <property type="molecule type" value="Genomic_DNA"/>
</dbReference>
<dbReference type="PROSITE" id="PS50126">
    <property type="entry name" value="S1"/>
    <property type="match status" value="1"/>
</dbReference>
<evidence type="ECO:0000256" key="1">
    <source>
        <dbReference type="ARBA" id="ARBA00022472"/>
    </source>
</evidence>
<sequence>MDLKTVLQAVNQISEEKGIDVEKVIEAIENSLATAYRREYLDKGANVHAKLNRKSGEVNFFRIKEVVDENTVRILEDGEIEEDAKEAEGTEEGEEKLPRYNVERHIMLKDALKEKKTAKVGDEIEYPLEGQTDFGRIAAQNAKQVILQSLREAERESIAEELKDKEGKIISGVVQRFERGNVYVDLGRTTGVMFANESIPGEHYRSGERLRFYILAVQREARGPGSGIVLSRSHPNFVSELFAMEIPEIADGVVEIKAIVREPGSRTKLAVASNASEIDPVGSCVGQRGTRIMAISNELGQEKIDVVEWDEDPEEFIANSISPAKVRSVEIGAGREARVLVPEDQLSLAIGRGGQNVRLAAKLTGWKIDVRSQARPDEQMEEGVAESKVKEGAEEVEEGDKPA</sequence>
<keyword evidence="4 7" id="KW-0694">RNA-binding</keyword>
<dbReference type="GO" id="GO:0006353">
    <property type="term" value="P:DNA-templated transcription termination"/>
    <property type="evidence" value="ECO:0007669"/>
    <property type="project" value="UniProtKB-UniRule"/>
</dbReference>
<dbReference type="CDD" id="cd22529">
    <property type="entry name" value="KH-II_NusA_rpt2"/>
    <property type="match status" value="1"/>
</dbReference>
<keyword evidence="2 7" id="KW-0963">Cytoplasm</keyword>
<dbReference type="PROSITE" id="PS50084">
    <property type="entry name" value="KH_TYPE_1"/>
    <property type="match status" value="1"/>
</dbReference>
<dbReference type="PANTHER" id="PTHR22648">
    <property type="entry name" value="TRANSCRIPTION TERMINATION FACTOR NUSA"/>
    <property type="match status" value="1"/>
</dbReference>
<reference evidence="10 11" key="1">
    <citation type="journal article" date="2015" name="Nature">
        <title>rRNA introns, odd ribosomes, and small enigmatic genomes across a large radiation of phyla.</title>
        <authorList>
            <person name="Brown C.T."/>
            <person name="Hug L.A."/>
            <person name="Thomas B.C."/>
            <person name="Sharon I."/>
            <person name="Castelle C.J."/>
            <person name="Singh A."/>
            <person name="Wilkins M.J."/>
            <person name="Williams K.H."/>
            <person name="Banfield J.F."/>
        </authorList>
    </citation>
    <scope>NUCLEOTIDE SEQUENCE [LARGE SCALE GENOMIC DNA]</scope>
</reference>
<accession>A0A0G1NKJ3</accession>
<dbReference type="Gene3D" id="2.40.50.140">
    <property type="entry name" value="Nucleic acid-binding proteins"/>
    <property type="match status" value="1"/>
</dbReference>
<dbReference type="GO" id="GO:0003700">
    <property type="term" value="F:DNA-binding transcription factor activity"/>
    <property type="evidence" value="ECO:0007669"/>
    <property type="project" value="InterPro"/>
</dbReference>
<proteinExistence type="inferred from homology"/>
<dbReference type="AlphaFoldDB" id="A0A0G1NKJ3"/>
<dbReference type="SUPFAM" id="SSF69705">
    <property type="entry name" value="Transcription factor NusA, N-terminal domain"/>
    <property type="match status" value="1"/>
</dbReference>
<dbReference type="Pfam" id="PF08529">
    <property type="entry name" value="NusA_N"/>
    <property type="match status" value="1"/>
</dbReference>
<dbReference type="InterPro" id="IPR025249">
    <property type="entry name" value="TF_NusA_KH_1st"/>
</dbReference>
<comment type="function">
    <text evidence="7">Participates in both transcription termination and antitermination.</text>
</comment>
<evidence type="ECO:0000313" key="10">
    <source>
        <dbReference type="EMBL" id="KKU20996.1"/>
    </source>
</evidence>
<keyword evidence="6 7" id="KW-0804">Transcription</keyword>
<feature type="region of interest" description="Disordered" evidence="8">
    <location>
        <begin position="373"/>
        <end position="403"/>
    </location>
</feature>
<evidence type="ECO:0000256" key="3">
    <source>
        <dbReference type="ARBA" id="ARBA00022814"/>
    </source>
</evidence>
<evidence type="ECO:0000259" key="9">
    <source>
        <dbReference type="PROSITE" id="PS50126"/>
    </source>
</evidence>
<dbReference type="Pfam" id="PF26594">
    <property type="entry name" value="KH_NusA_2nd"/>
    <property type="match status" value="1"/>
</dbReference>
<comment type="subcellular location">
    <subcellularLocation>
        <location evidence="7">Cytoplasm</location>
    </subcellularLocation>
</comment>
<dbReference type="InterPro" id="IPR010213">
    <property type="entry name" value="TF_NusA"/>
</dbReference>
<dbReference type="NCBIfam" id="TIGR01953">
    <property type="entry name" value="NusA"/>
    <property type="match status" value="1"/>
</dbReference>
<dbReference type="Proteomes" id="UP000034107">
    <property type="component" value="Unassembled WGS sequence"/>
</dbReference>
<dbReference type="InterPro" id="IPR003029">
    <property type="entry name" value="S1_domain"/>
</dbReference>
<dbReference type="SMART" id="SM00322">
    <property type="entry name" value="KH"/>
    <property type="match status" value="1"/>
</dbReference>
<keyword evidence="3 7" id="KW-0889">Transcription antitermination</keyword>
<evidence type="ECO:0000256" key="8">
    <source>
        <dbReference type="SAM" id="MobiDB-lite"/>
    </source>
</evidence>
<evidence type="ECO:0000256" key="6">
    <source>
        <dbReference type="ARBA" id="ARBA00023163"/>
    </source>
</evidence>
<evidence type="ECO:0000256" key="5">
    <source>
        <dbReference type="ARBA" id="ARBA00023015"/>
    </source>
</evidence>
<feature type="compositionally biased region" description="Basic and acidic residues" evidence="8">
    <location>
        <begin position="385"/>
        <end position="403"/>
    </location>
</feature>
<dbReference type="CDD" id="cd02134">
    <property type="entry name" value="KH-II_NusA_rpt1"/>
    <property type="match status" value="1"/>
</dbReference>
<dbReference type="FunFam" id="3.30.300.20:FF:000002">
    <property type="entry name" value="Transcription termination/antitermination protein NusA"/>
    <property type="match status" value="1"/>
</dbReference>
<name>A0A0G1NKJ3_9BACT</name>
<dbReference type="GO" id="GO:0005829">
    <property type="term" value="C:cytosol"/>
    <property type="evidence" value="ECO:0007669"/>
    <property type="project" value="TreeGrafter"/>
</dbReference>
<evidence type="ECO:0000313" key="11">
    <source>
        <dbReference type="Proteomes" id="UP000034107"/>
    </source>
</evidence>
<dbReference type="InterPro" id="IPR009019">
    <property type="entry name" value="KH_sf_prok-type"/>
</dbReference>
<dbReference type="InterPro" id="IPR013735">
    <property type="entry name" value="TF_NusA_N"/>
</dbReference>
<dbReference type="InterPro" id="IPR015946">
    <property type="entry name" value="KH_dom-like_a/b"/>
</dbReference>
<dbReference type="SUPFAM" id="SSF54814">
    <property type="entry name" value="Prokaryotic type KH domain (KH-domain type II)"/>
    <property type="match status" value="2"/>
</dbReference>